<name>E9GJG5_DAPPU</name>
<reference evidence="6 7" key="1">
    <citation type="journal article" date="2011" name="Science">
        <title>The ecoresponsive genome of Daphnia pulex.</title>
        <authorList>
            <person name="Colbourne J.K."/>
            <person name="Pfrender M.E."/>
            <person name="Gilbert D."/>
            <person name="Thomas W.K."/>
            <person name="Tucker A."/>
            <person name="Oakley T.H."/>
            <person name="Tokishita S."/>
            <person name="Aerts A."/>
            <person name="Arnold G.J."/>
            <person name="Basu M.K."/>
            <person name="Bauer D.J."/>
            <person name="Caceres C.E."/>
            <person name="Carmel L."/>
            <person name="Casola C."/>
            <person name="Choi J.H."/>
            <person name="Detter J.C."/>
            <person name="Dong Q."/>
            <person name="Dusheyko S."/>
            <person name="Eads B.D."/>
            <person name="Frohlich T."/>
            <person name="Geiler-Samerotte K.A."/>
            <person name="Gerlach D."/>
            <person name="Hatcher P."/>
            <person name="Jogdeo S."/>
            <person name="Krijgsveld J."/>
            <person name="Kriventseva E.V."/>
            <person name="Kultz D."/>
            <person name="Laforsch C."/>
            <person name="Lindquist E."/>
            <person name="Lopez J."/>
            <person name="Manak J.R."/>
            <person name="Muller J."/>
            <person name="Pangilinan J."/>
            <person name="Patwardhan R.P."/>
            <person name="Pitluck S."/>
            <person name="Pritham E.J."/>
            <person name="Rechtsteiner A."/>
            <person name="Rho M."/>
            <person name="Rogozin I.B."/>
            <person name="Sakarya O."/>
            <person name="Salamov A."/>
            <person name="Schaack S."/>
            <person name="Shapiro H."/>
            <person name="Shiga Y."/>
            <person name="Skalitzky C."/>
            <person name="Smith Z."/>
            <person name="Souvorov A."/>
            <person name="Sung W."/>
            <person name="Tang Z."/>
            <person name="Tsuchiya D."/>
            <person name="Tu H."/>
            <person name="Vos H."/>
            <person name="Wang M."/>
            <person name="Wolf Y.I."/>
            <person name="Yamagata H."/>
            <person name="Yamada T."/>
            <person name="Ye Y."/>
            <person name="Shaw J.R."/>
            <person name="Andrews J."/>
            <person name="Crease T.J."/>
            <person name="Tang H."/>
            <person name="Lucas S.M."/>
            <person name="Robertson H.M."/>
            <person name="Bork P."/>
            <person name="Koonin E.V."/>
            <person name="Zdobnov E.M."/>
            <person name="Grigoriev I.V."/>
            <person name="Lynch M."/>
            <person name="Boore J.L."/>
        </authorList>
    </citation>
    <scope>NUCLEOTIDE SEQUENCE [LARGE SCALE GENOMIC DNA]</scope>
</reference>
<feature type="compositionally biased region" description="Low complexity" evidence="3">
    <location>
        <begin position="648"/>
        <end position="673"/>
    </location>
</feature>
<sequence>MRHLFLLFSLVLSVTVADDSAKDKSQNSSYITDSPITLAETTLATSLNSSGYDEDYYRKNSRPANAVKKSTTVKPVVRQPATTTRRPSRTTRRPAETKDPVHSWDQADTCGGNILVPLSDDQNNKVIEETYRSTSFPTARTYPLICTWNVKVSKNCRHGRIVLRLDERSRLPNDKECANGYIRVSPFMKEAKICGRIGDVPPLQWHVEDQQPETVTISMRNIGLEEDKSTGLSFTLQGECLAYLSNVTINDTGMNSSNSQWLHQLWKNSVVAGGPRVFIPGVELANIIPWMENPGTLPPPTTLASVTSVNNIESNLNQPPTRRPRPTRRPNTRRPSLPTAHPVTARATTPRPITFDQYDTCGGTIHVPLIFDRLSFHESSHFFTGRNYPLVCIWNVKVSPLCRRTRVTMRVDVRSRLADVDGCTKGYYTVSPIMKEAKLCGRIGTVPPFQWYVDDQKLEDVSIVMENIGLNDGRSEGLSFSLQSECIQIRPDIKKIDVDIENYWSTTRWVNRLREESVKGDGPRLITPGIFGSTTISSILPNTQNFNKTTSNHFEDQSDIPWLILKPLSDTKVSSSSNVVPNVVSNEIVAPAAIHSSTSPVNNLPKIPDVTPHVTSPIPWVILKSPVSENHSPLKASTTPSTSAKPLTTVRPPTTHRSSTSPSTNKPTSTTRRPFNKTGAVQSTTVTRLSSTTVRPSTAAKKPATKSAVPSSTRVSTVRPTSPTVRQQTKRQSTTTRKSGTKVPPTTKSPVLNVPNSNSKAATNGVRPIVINDDVIIDEAISDITSQLEEIKREAEINQQK</sequence>
<feature type="compositionally biased region" description="Basic and acidic residues" evidence="3">
    <location>
        <begin position="93"/>
        <end position="102"/>
    </location>
</feature>
<comment type="caution">
    <text evidence="2">Lacks conserved residue(s) required for the propagation of feature annotation.</text>
</comment>
<feature type="disulfide bond" evidence="2">
    <location>
        <begin position="423"/>
        <end position="440"/>
    </location>
</feature>
<dbReference type="OrthoDB" id="6371806at2759"/>
<feature type="compositionally biased region" description="Basic residues" evidence="3">
    <location>
        <begin position="322"/>
        <end position="332"/>
    </location>
</feature>
<feature type="compositionally biased region" description="Polar residues" evidence="3">
    <location>
        <begin position="744"/>
        <end position="759"/>
    </location>
</feature>
<feature type="region of interest" description="Disordered" evidence="3">
    <location>
        <begin position="58"/>
        <end position="104"/>
    </location>
</feature>
<gene>
    <name evidence="6" type="ORF">DAPPUDRAFT_224770</name>
</gene>
<keyword evidence="7" id="KW-1185">Reference proteome</keyword>
<keyword evidence="4" id="KW-0732">Signal</keyword>
<feature type="signal peptide" evidence="4">
    <location>
        <begin position="1"/>
        <end position="17"/>
    </location>
</feature>
<evidence type="ECO:0000256" key="4">
    <source>
        <dbReference type="SAM" id="SignalP"/>
    </source>
</evidence>
<keyword evidence="1 2" id="KW-1015">Disulfide bond</keyword>
<dbReference type="PhylomeDB" id="E9GJG5"/>
<feature type="compositionally biased region" description="Low complexity" evidence="3">
    <location>
        <begin position="683"/>
        <end position="742"/>
    </location>
</feature>
<feature type="compositionally biased region" description="Polar residues" evidence="3">
    <location>
        <begin position="630"/>
        <end position="646"/>
    </location>
</feature>
<feature type="domain" description="CUB" evidence="5">
    <location>
        <begin position="361"/>
        <end position="442"/>
    </location>
</feature>
<protein>
    <recommendedName>
        <fullName evidence="5">CUB domain-containing protein</fullName>
    </recommendedName>
</protein>
<dbReference type="EMBL" id="GL732547">
    <property type="protein sequence ID" value="EFX80455.1"/>
    <property type="molecule type" value="Genomic_DNA"/>
</dbReference>
<evidence type="ECO:0000256" key="2">
    <source>
        <dbReference type="PROSITE-ProRule" id="PRU00059"/>
    </source>
</evidence>
<feature type="region of interest" description="Disordered" evidence="3">
    <location>
        <begin position="311"/>
        <end position="344"/>
    </location>
</feature>
<dbReference type="InParanoid" id="E9GJG5"/>
<dbReference type="KEGG" id="dpx:DAPPUDRAFT_224770"/>
<dbReference type="InterPro" id="IPR000859">
    <property type="entry name" value="CUB_dom"/>
</dbReference>
<evidence type="ECO:0000313" key="6">
    <source>
        <dbReference type="EMBL" id="EFX80455.1"/>
    </source>
</evidence>
<feature type="domain" description="CUB" evidence="5">
    <location>
        <begin position="110"/>
        <end position="196"/>
    </location>
</feature>
<organism evidence="6 7">
    <name type="scientific">Daphnia pulex</name>
    <name type="common">Water flea</name>
    <dbReference type="NCBI Taxonomy" id="6669"/>
    <lineage>
        <taxon>Eukaryota</taxon>
        <taxon>Metazoa</taxon>
        <taxon>Ecdysozoa</taxon>
        <taxon>Arthropoda</taxon>
        <taxon>Crustacea</taxon>
        <taxon>Branchiopoda</taxon>
        <taxon>Diplostraca</taxon>
        <taxon>Cladocera</taxon>
        <taxon>Anomopoda</taxon>
        <taxon>Daphniidae</taxon>
        <taxon>Daphnia</taxon>
    </lineage>
</organism>
<feature type="disulfide bond" evidence="2">
    <location>
        <begin position="177"/>
        <end position="194"/>
    </location>
</feature>
<dbReference type="PROSITE" id="PS01180">
    <property type="entry name" value="CUB"/>
    <property type="match status" value="2"/>
</dbReference>
<evidence type="ECO:0000256" key="3">
    <source>
        <dbReference type="SAM" id="MobiDB-lite"/>
    </source>
</evidence>
<evidence type="ECO:0000256" key="1">
    <source>
        <dbReference type="ARBA" id="ARBA00023157"/>
    </source>
</evidence>
<dbReference type="HOGENOM" id="CLU_351347_0_0_1"/>
<accession>E9GJG5</accession>
<dbReference type="Proteomes" id="UP000000305">
    <property type="component" value="Unassembled WGS sequence"/>
</dbReference>
<feature type="region of interest" description="Disordered" evidence="3">
    <location>
        <begin position="630"/>
        <end position="759"/>
    </location>
</feature>
<evidence type="ECO:0000313" key="7">
    <source>
        <dbReference type="Proteomes" id="UP000000305"/>
    </source>
</evidence>
<evidence type="ECO:0000259" key="5">
    <source>
        <dbReference type="PROSITE" id="PS01180"/>
    </source>
</evidence>
<feature type="chain" id="PRO_5003241278" description="CUB domain-containing protein" evidence="4">
    <location>
        <begin position="18"/>
        <end position="801"/>
    </location>
</feature>
<proteinExistence type="predicted"/>
<dbReference type="AlphaFoldDB" id="E9GJG5"/>
<dbReference type="STRING" id="6669.E9GJG5"/>